<dbReference type="Proteomes" id="UP000053660">
    <property type="component" value="Unassembled WGS sequence"/>
</dbReference>
<gene>
    <name evidence="1" type="ORF">OESDEN_19011</name>
</gene>
<dbReference type="InterPro" id="IPR028110">
    <property type="entry name" value="TMEM254"/>
</dbReference>
<evidence type="ECO:0000313" key="2">
    <source>
        <dbReference type="Proteomes" id="UP000053660"/>
    </source>
</evidence>
<dbReference type="AlphaFoldDB" id="A0A0B1S7L9"/>
<proteinExistence type="predicted"/>
<feature type="non-terminal residue" evidence="1">
    <location>
        <position position="1"/>
    </location>
</feature>
<sequence length="72" mass="7939">LQLAYYSPSTLSGYLPIIGPIAGYIGTNYHWITVITNLFALVAHVGEGLYALHISRKLKLSALCSAKWFLQT</sequence>
<organism evidence="1 2">
    <name type="scientific">Oesophagostomum dentatum</name>
    <name type="common">Nodular worm</name>
    <dbReference type="NCBI Taxonomy" id="61180"/>
    <lineage>
        <taxon>Eukaryota</taxon>
        <taxon>Metazoa</taxon>
        <taxon>Ecdysozoa</taxon>
        <taxon>Nematoda</taxon>
        <taxon>Chromadorea</taxon>
        <taxon>Rhabditida</taxon>
        <taxon>Rhabditina</taxon>
        <taxon>Rhabditomorpha</taxon>
        <taxon>Strongyloidea</taxon>
        <taxon>Strongylidae</taxon>
        <taxon>Oesophagostomum</taxon>
    </lineage>
</organism>
<dbReference type="Pfam" id="PF14934">
    <property type="entry name" value="TMEM254"/>
    <property type="match status" value="1"/>
</dbReference>
<feature type="non-terminal residue" evidence="1">
    <location>
        <position position="72"/>
    </location>
</feature>
<name>A0A0B1S7L9_OESDE</name>
<dbReference type="EMBL" id="KN591349">
    <property type="protein sequence ID" value="KHJ81303.1"/>
    <property type="molecule type" value="Genomic_DNA"/>
</dbReference>
<keyword evidence="2" id="KW-1185">Reference proteome</keyword>
<evidence type="ECO:0000313" key="1">
    <source>
        <dbReference type="EMBL" id="KHJ81303.1"/>
    </source>
</evidence>
<protein>
    <submittedName>
        <fullName evidence="1">Uncharacterized protein</fullName>
    </submittedName>
</protein>
<dbReference type="OrthoDB" id="9984821at2759"/>
<accession>A0A0B1S7L9</accession>
<reference evidence="1 2" key="1">
    <citation type="submission" date="2014-03" db="EMBL/GenBank/DDBJ databases">
        <title>Draft genome of the hookworm Oesophagostomum dentatum.</title>
        <authorList>
            <person name="Mitreva M."/>
        </authorList>
    </citation>
    <scope>NUCLEOTIDE SEQUENCE [LARGE SCALE GENOMIC DNA]</scope>
    <source>
        <strain evidence="1 2">OD-Hann</strain>
    </source>
</reference>